<protein>
    <submittedName>
        <fullName evidence="2">Uncharacterized protein</fullName>
    </submittedName>
</protein>
<feature type="region of interest" description="Disordered" evidence="1">
    <location>
        <begin position="899"/>
        <end position="928"/>
    </location>
</feature>
<reference evidence="2" key="1">
    <citation type="submission" date="2022-07" db="EMBL/GenBank/DDBJ databases">
        <title>Phylogenomic reconstructions and comparative analyses of Kickxellomycotina fungi.</title>
        <authorList>
            <person name="Reynolds N.K."/>
            <person name="Stajich J.E."/>
            <person name="Barry K."/>
            <person name="Grigoriev I.V."/>
            <person name="Crous P."/>
            <person name="Smith M.E."/>
        </authorList>
    </citation>
    <scope>NUCLEOTIDE SEQUENCE</scope>
    <source>
        <strain evidence="2">NRRL 3115</strain>
    </source>
</reference>
<feature type="region of interest" description="Disordered" evidence="1">
    <location>
        <begin position="812"/>
        <end position="835"/>
    </location>
</feature>
<dbReference type="AlphaFoldDB" id="A0A9W8L0U2"/>
<proteinExistence type="predicted"/>
<dbReference type="Proteomes" id="UP001151518">
    <property type="component" value="Unassembled WGS sequence"/>
</dbReference>
<name>A0A9W8L0U2_9FUNG</name>
<organism evidence="2 3">
    <name type="scientific">Coemansia spiralis</name>
    <dbReference type="NCBI Taxonomy" id="417178"/>
    <lineage>
        <taxon>Eukaryota</taxon>
        <taxon>Fungi</taxon>
        <taxon>Fungi incertae sedis</taxon>
        <taxon>Zoopagomycota</taxon>
        <taxon>Kickxellomycotina</taxon>
        <taxon>Kickxellomycetes</taxon>
        <taxon>Kickxellales</taxon>
        <taxon>Kickxellaceae</taxon>
        <taxon>Coemansia</taxon>
    </lineage>
</organism>
<evidence type="ECO:0000313" key="2">
    <source>
        <dbReference type="EMBL" id="KAJ2680461.1"/>
    </source>
</evidence>
<evidence type="ECO:0000256" key="1">
    <source>
        <dbReference type="SAM" id="MobiDB-lite"/>
    </source>
</evidence>
<comment type="caution">
    <text evidence="2">The sequence shown here is derived from an EMBL/GenBank/DDBJ whole genome shotgun (WGS) entry which is preliminary data.</text>
</comment>
<feature type="region of interest" description="Disordered" evidence="1">
    <location>
        <begin position="629"/>
        <end position="649"/>
    </location>
</feature>
<accession>A0A9W8L0U2</accession>
<dbReference type="OrthoDB" id="5567405at2759"/>
<dbReference type="EMBL" id="JANBTW010000005">
    <property type="protein sequence ID" value="KAJ2680461.1"/>
    <property type="molecule type" value="Genomic_DNA"/>
</dbReference>
<feature type="compositionally biased region" description="Polar residues" evidence="1">
    <location>
        <begin position="819"/>
        <end position="831"/>
    </location>
</feature>
<gene>
    <name evidence="2" type="ORF">GGI25_000753</name>
</gene>
<feature type="compositionally biased region" description="Basic and acidic residues" evidence="1">
    <location>
        <begin position="908"/>
        <end position="917"/>
    </location>
</feature>
<evidence type="ECO:0000313" key="3">
    <source>
        <dbReference type="Proteomes" id="UP001151518"/>
    </source>
</evidence>
<sequence length="1041" mass="113270">MDTSAGQINASAAAPVDGHAASIVDSAPISIEQLRASFGNGSPTVVCDALIAFLRLESRSNGDAQVINEIAESLSKLLYPWFQNSETMRNDEQRSLYTLLRPDGLLVDTLLQYHTMLKERRQGISGGSSGAELVVQASSLPVEYHTSMGVGLNTAMGIPVEIAKRLVFSNRTKGSRATGFNVDALEYFLYHFCKALVPLRENAADPISSAVTYPRRSASGVSTRHGAAVSGSVVHNLAREYIYFFLPVAVPEFSPSLHGDAASDRGAITQIRSRLHDFSPKKALGGYHEDHGHSRRPGVPCADLLDIMEYSLSLELASFFASYASLLWLPAIPPDIREAALRKAGSNDSANWVWIPSSSHLSALNLFHSTVGYLAKGERQMERFYLMGEVNPNSPIDSSGSKTKRDVESYEKRVSMNGTIRDSLRTRCFTSPIADTFGMVFSSCGRMGIADTDIWVPFLDVMASIWVRYIMPWRGSKTESTPSAGSEISQVWQSRIPLIAKGLPPVLYGQAFAFFIQQMSSPHIDLLTHAASFVDDSRGASVGGHNCGATGAGGGAASYGGSHMADSLTVVERVASAFTGSELRAILAAIERCQLEAYPRLRGALLSESSVPGHGINDMQNDVVMQTPTKAAPGKSQQSQQSPSADENARKAVFESQIASAQALLGPYLQEIVACSSGSRFFDSVIISSLGINPPVCLLFGQPAASPYLEMIVQALHSAELLSERQLRLIVPMRGADQARSLVSDIFLVLSRVFSASDSDSSGRLGASGFSMGANETMRAQAQALHEAQSRISALYGKLAAVFNTTRKEIERIKRTQDGDSTPASDGNGSSLDMPRQAFALSSGFGERLAARGRLVNERGGRTLASPEMEHGSLTPRGRWELKTGRRKFTTQSLLASPRRMPVSTADNDCKERRHSAQEQTRPRPLSFTASEGAAASFSSSACESQGNNAADAALLPRGPRAYYYARSYENQWILDRVLPFNTWANEKYQQLLDALEAAAYPVPLALRSYKLDFRWMAAYQNIRFFALLFIVWRFVSWLLF</sequence>